<accession>A0ACC4CMQ7</accession>
<protein>
    <submittedName>
        <fullName evidence="1">Uncharacterized protein</fullName>
    </submittedName>
</protein>
<sequence length="180" mass="20231">MNFSNSLKRLLYERNSSEKETDEGTSGCCGAQKPKDSCSWNCQLPRERKLLPPHKSKTIMQPKNKTLKGARASQQSSLANLLHNTSASNQNSVHCYCRITVALALSSFSEWSELNSRSKATASEDMFYFTDSQGKKMRKVSYHNISKAPNPFSLQQRLKPKNPSVSNNASRQAKPIMIEK</sequence>
<reference evidence="1 2" key="1">
    <citation type="journal article" date="2024" name="Plant Biotechnol. J.">
        <title>Genome and CRISPR/Cas9 system of a widespread forest tree (Populus alba) in the world.</title>
        <authorList>
            <person name="Liu Y.J."/>
            <person name="Jiang P.F."/>
            <person name="Han X.M."/>
            <person name="Li X.Y."/>
            <person name="Wang H.M."/>
            <person name="Wang Y.J."/>
            <person name="Wang X.X."/>
            <person name="Zeng Q.Y."/>
        </authorList>
    </citation>
    <scope>NUCLEOTIDE SEQUENCE [LARGE SCALE GENOMIC DNA]</scope>
    <source>
        <strain evidence="2">cv. PAL-ZL1</strain>
    </source>
</reference>
<gene>
    <name evidence="1" type="ORF">D5086_007125</name>
</gene>
<evidence type="ECO:0000313" key="2">
    <source>
        <dbReference type="Proteomes" id="UP000309997"/>
    </source>
</evidence>
<dbReference type="Proteomes" id="UP000309997">
    <property type="component" value="Unassembled WGS sequence"/>
</dbReference>
<evidence type="ECO:0000313" key="1">
    <source>
        <dbReference type="EMBL" id="KAL3599207.1"/>
    </source>
</evidence>
<name>A0ACC4CMQ7_POPAL</name>
<keyword evidence="2" id="KW-1185">Reference proteome</keyword>
<organism evidence="1 2">
    <name type="scientific">Populus alba</name>
    <name type="common">White poplar</name>
    <dbReference type="NCBI Taxonomy" id="43335"/>
    <lineage>
        <taxon>Eukaryota</taxon>
        <taxon>Viridiplantae</taxon>
        <taxon>Streptophyta</taxon>
        <taxon>Embryophyta</taxon>
        <taxon>Tracheophyta</taxon>
        <taxon>Spermatophyta</taxon>
        <taxon>Magnoliopsida</taxon>
        <taxon>eudicotyledons</taxon>
        <taxon>Gunneridae</taxon>
        <taxon>Pentapetalae</taxon>
        <taxon>rosids</taxon>
        <taxon>fabids</taxon>
        <taxon>Malpighiales</taxon>
        <taxon>Salicaceae</taxon>
        <taxon>Saliceae</taxon>
        <taxon>Populus</taxon>
    </lineage>
</organism>
<proteinExistence type="predicted"/>
<comment type="caution">
    <text evidence="1">The sequence shown here is derived from an EMBL/GenBank/DDBJ whole genome shotgun (WGS) entry which is preliminary data.</text>
</comment>
<dbReference type="EMBL" id="RCHU02000003">
    <property type="protein sequence ID" value="KAL3599207.1"/>
    <property type="molecule type" value="Genomic_DNA"/>
</dbReference>